<dbReference type="InterPro" id="IPR002645">
    <property type="entry name" value="STAS_dom"/>
</dbReference>
<dbReference type="CDD" id="cd07043">
    <property type="entry name" value="STAS_anti-anti-sigma_factors"/>
    <property type="match status" value="1"/>
</dbReference>
<protein>
    <submittedName>
        <fullName evidence="2">Anti-sigma factor antagonist</fullName>
    </submittedName>
</protein>
<accession>A0A3M2JWJ2</accession>
<dbReference type="Pfam" id="PF13466">
    <property type="entry name" value="STAS_2"/>
    <property type="match status" value="1"/>
</dbReference>
<comment type="caution">
    <text evidence="2">The sequence shown here is derived from an EMBL/GenBank/DDBJ whole genome shotgun (WGS) entry which is preliminary data.</text>
</comment>
<dbReference type="EMBL" id="RFFI01000001">
    <property type="protein sequence ID" value="RMI14478.1"/>
    <property type="molecule type" value="Genomic_DNA"/>
</dbReference>
<proteinExistence type="predicted"/>
<organism evidence="2 3">
    <name type="scientific">Cellulomonas triticagri</name>
    <dbReference type="NCBI Taxonomy" id="2483352"/>
    <lineage>
        <taxon>Bacteria</taxon>
        <taxon>Bacillati</taxon>
        <taxon>Actinomycetota</taxon>
        <taxon>Actinomycetes</taxon>
        <taxon>Micrococcales</taxon>
        <taxon>Cellulomonadaceae</taxon>
        <taxon>Cellulomonas</taxon>
    </lineage>
</organism>
<dbReference type="InterPro" id="IPR036513">
    <property type="entry name" value="STAS_dom_sf"/>
</dbReference>
<dbReference type="SUPFAM" id="SSF52091">
    <property type="entry name" value="SpoIIaa-like"/>
    <property type="match status" value="1"/>
</dbReference>
<dbReference type="AlphaFoldDB" id="A0A3M2JWJ2"/>
<gene>
    <name evidence="2" type="ORF">EBM89_00015</name>
</gene>
<dbReference type="Proteomes" id="UP000269289">
    <property type="component" value="Unassembled WGS sequence"/>
</dbReference>
<evidence type="ECO:0000313" key="3">
    <source>
        <dbReference type="Proteomes" id="UP000269289"/>
    </source>
</evidence>
<dbReference type="PROSITE" id="PS50801">
    <property type="entry name" value="STAS"/>
    <property type="match status" value="1"/>
</dbReference>
<keyword evidence="3" id="KW-1185">Reference proteome</keyword>
<dbReference type="OrthoDB" id="5145734at2"/>
<sequence length="116" mass="12057">MDPTDSTPAPLGGIEVTTAHGRTVVRLRGEVDGALRAEASASMAQALASTAPILVDATDLTFIDSSGLAFVLQLHLAAGETGQQMTLHDPGRELIDKLDLIGMADVIPLEPERAIA</sequence>
<dbReference type="InterPro" id="IPR058548">
    <property type="entry name" value="MlaB-like_STAS"/>
</dbReference>
<evidence type="ECO:0000259" key="1">
    <source>
        <dbReference type="PROSITE" id="PS50801"/>
    </source>
</evidence>
<name>A0A3M2JWJ2_9CELL</name>
<evidence type="ECO:0000313" key="2">
    <source>
        <dbReference type="EMBL" id="RMI14478.1"/>
    </source>
</evidence>
<reference evidence="2 3" key="1">
    <citation type="submission" date="2018-10" db="EMBL/GenBank/DDBJ databases">
        <title>Isolation, diversity and antifungal activity of actinobacteria from wheat.</title>
        <authorList>
            <person name="Han C."/>
        </authorList>
    </citation>
    <scope>NUCLEOTIDE SEQUENCE [LARGE SCALE GENOMIC DNA]</scope>
    <source>
        <strain evidence="2 3">NEAU-YY56</strain>
    </source>
</reference>
<dbReference type="Gene3D" id="3.30.750.24">
    <property type="entry name" value="STAS domain"/>
    <property type="match status" value="1"/>
</dbReference>
<feature type="domain" description="STAS" evidence="1">
    <location>
        <begin position="12"/>
        <end position="116"/>
    </location>
</feature>